<evidence type="ECO:0000256" key="2">
    <source>
        <dbReference type="ARBA" id="ARBA00023015"/>
    </source>
</evidence>
<dbReference type="RefSeq" id="WP_302041916.1">
    <property type="nucleotide sequence ID" value="NZ_JAUKPO010000043.1"/>
</dbReference>
<evidence type="ECO:0000256" key="6">
    <source>
        <dbReference type="RuleBase" id="RU000716"/>
    </source>
</evidence>
<evidence type="ECO:0000256" key="4">
    <source>
        <dbReference type="ARBA" id="ARBA00023125"/>
    </source>
</evidence>
<keyword evidence="10" id="KW-1185">Reference proteome</keyword>
<dbReference type="PANTHER" id="PTHR43133:SF62">
    <property type="entry name" value="RNA POLYMERASE SIGMA FACTOR SIGZ"/>
    <property type="match status" value="1"/>
</dbReference>
<dbReference type="Pfam" id="PF08281">
    <property type="entry name" value="Sigma70_r4_2"/>
    <property type="match status" value="1"/>
</dbReference>
<accession>A0ABT8RG84</accession>
<dbReference type="InterPro" id="IPR036388">
    <property type="entry name" value="WH-like_DNA-bd_sf"/>
</dbReference>
<organism evidence="9 10">
    <name type="scientific">Rhodocytophaga aerolata</name>
    <dbReference type="NCBI Taxonomy" id="455078"/>
    <lineage>
        <taxon>Bacteria</taxon>
        <taxon>Pseudomonadati</taxon>
        <taxon>Bacteroidota</taxon>
        <taxon>Cytophagia</taxon>
        <taxon>Cytophagales</taxon>
        <taxon>Rhodocytophagaceae</taxon>
        <taxon>Rhodocytophaga</taxon>
    </lineage>
</organism>
<keyword evidence="5 6" id="KW-0804">Transcription</keyword>
<keyword evidence="2 6" id="KW-0805">Transcription regulation</keyword>
<evidence type="ECO:0000313" key="9">
    <source>
        <dbReference type="EMBL" id="MDO1451116.1"/>
    </source>
</evidence>
<dbReference type="SUPFAM" id="SSF88946">
    <property type="entry name" value="Sigma2 domain of RNA polymerase sigma factors"/>
    <property type="match status" value="1"/>
</dbReference>
<dbReference type="Gene3D" id="1.10.10.10">
    <property type="entry name" value="Winged helix-like DNA-binding domain superfamily/Winged helix DNA-binding domain"/>
    <property type="match status" value="1"/>
</dbReference>
<dbReference type="EMBL" id="JAUKPO010000043">
    <property type="protein sequence ID" value="MDO1451116.1"/>
    <property type="molecule type" value="Genomic_DNA"/>
</dbReference>
<dbReference type="Pfam" id="PF04542">
    <property type="entry name" value="Sigma70_r2"/>
    <property type="match status" value="1"/>
</dbReference>
<evidence type="ECO:0000259" key="8">
    <source>
        <dbReference type="Pfam" id="PF08281"/>
    </source>
</evidence>
<dbReference type="SUPFAM" id="SSF88659">
    <property type="entry name" value="Sigma3 and sigma4 domains of RNA polymerase sigma factors"/>
    <property type="match status" value="1"/>
</dbReference>
<protein>
    <recommendedName>
        <fullName evidence="6">RNA polymerase sigma factor</fullName>
    </recommendedName>
</protein>
<gene>
    <name evidence="9" type="ORF">Q0590_32885</name>
</gene>
<feature type="domain" description="RNA polymerase sigma factor 70 region 4 type 2" evidence="8">
    <location>
        <begin position="126"/>
        <end position="176"/>
    </location>
</feature>
<dbReference type="NCBIfam" id="TIGR02937">
    <property type="entry name" value="sigma70-ECF"/>
    <property type="match status" value="1"/>
</dbReference>
<dbReference type="InterPro" id="IPR013325">
    <property type="entry name" value="RNA_pol_sigma_r2"/>
</dbReference>
<dbReference type="InterPro" id="IPR007627">
    <property type="entry name" value="RNA_pol_sigma70_r2"/>
</dbReference>
<dbReference type="PROSITE" id="PS01063">
    <property type="entry name" value="SIGMA70_ECF"/>
    <property type="match status" value="1"/>
</dbReference>
<dbReference type="InterPro" id="IPR039425">
    <property type="entry name" value="RNA_pol_sigma-70-like"/>
</dbReference>
<evidence type="ECO:0000256" key="3">
    <source>
        <dbReference type="ARBA" id="ARBA00023082"/>
    </source>
</evidence>
<comment type="caution">
    <text evidence="9">The sequence shown here is derived from an EMBL/GenBank/DDBJ whole genome shotgun (WGS) entry which is preliminary data.</text>
</comment>
<dbReference type="CDD" id="cd06171">
    <property type="entry name" value="Sigma70_r4"/>
    <property type="match status" value="1"/>
</dbReference>
<dbReference type="Proteomes" id="UP001168528">
    <property type="component" value="Unassembled WGS sequence"/>
</dbReference>
<dbReference type="InterPro" id="IPR014284">
    <property type="entry name" value="RNA_pol_sigma-70_dom"/>
</dbReference>
<evidence type="ECO:0000313" key="10">
    <source>
        <dbReference type="Proteomes" id="UP001168528"/>
    </source>
</evidence>
<reference evidence="9" key="1">
    <citation type="submission" date="2023-07" db="EMBL/GenBank/DDBJ databases">
        <title>The genome sequence of Rhodocytophaga aerolata KACC 12507.</title>
        <authorList>
            <person name="Zhang X."/>
        </authorList>
    </citation>
    <scope>NUCLEOTIDE SEQUENCE</scope>
    <source>
        <strain evidence="9">KACC 12507</strain>
    </source>
</reference>
<dbReference type="PANTHER" id="PTHR43133">
    <property type="entry name" value="RNA POLYMERASE ECF-TYPE SIGMA FACTO"/>
    <property type="match status" value="1"/>
</dbReference>
<feature type="domain" description="RNA polymerase sigma-70 region 2" evidence="7">
    <location>
        <begin position="26"/>
        <end position="91"/>
    </location>
</feature>
<dbReference type="InterPro" id="IPR013249">
    <property type="entry name" value="RNA_pol_sigma70_r4_t2"/>
</dbReference>
<sequence>MKKPLPTEQELIGLLQAKEKKGFDLLYHLYSNALYTIAFKIVHSQQLAEDVLQDSFIKIWKNIHTYDASKGSLFTFILNITRNTAIDKTRSLYYQKQRQGLKCTILLFDRVDQKHCFYQQVDYIGITKYIDALAPQYKHLIEYVYLKGYTHQEAAKALEIPLGTAKSRLKSAIAQLQLMIL</sequence>
<dbReference type="InterPro" id="IPR000838">
    <property type="entry name" value="RNA_pol_sigma70_ECF_CS"/>
</dbReference>
<comment type="similarity">
    <text evidence="1 6">Belongs to the sigma-70 factor family. ECF subfamily.</text>
</comment>
<evidence type="ECO:0000256" key="5">
    <source>
        <dbReference type="ARBA" id="ARBA00023163"/>
    </source>
</evidence>
<evidence type="ECO:0000256" key="1">
    <source>
        <dbReference type="ARBA" id="ARBA00010641"/>
    </source>
</evidence>
<dbReference type="InterPro" id="IPR013324">
    <property type="entry name" value="RNA_pol_sigma_r3/r4-like"/>
</dbReference>
<evidence type="ECO:0000259" key="7">
    <source>
        <dbReference type="Pfam" id="PF04542"/>
    </source>
</evidence>
<keyword evidence="4 6" id="KW-0238">DNA-binding</keyword>
<keyword evidence="3 6" id="KW-0731">Sigma factor</keyword>
<proteinExistence type="inferred from homology"/>
<name>A0ABT8RG84_9BACT</name>
<dbReference type="Gene3D" id="1.10.1740.10">
    <property type="match status" value="1"/>
</dbReference>